<keyword evidence="1" id="KW-0969">Cilium</keyword>
<dbReference type="EMBL" id="DWWD01000048">
    <property type="protein sequence ID" value="HJC51557.1"/>
    <property type="molecule type" value="Genomic_DNA"/>
</dbReference>
<organism evidence="1 2">
    <name type="scientific">Candidatus Anaerostipes avistercoris</name>
    <dbReference type="NCBI Taxonomy" id="2838462"/>
    <lineage>
        <taxon>Bacteria</taxon>
        <taxon>Bacillati</taxon>
        <taxon>Bacillota</taxon>
        <taxon>Clostridia</taxon>
        <taxon>Lachnospirales</taxon>
        <taxon>Lachnospiraceae</taxon>
        <taxon>Anaerostipes</taxon>
    </lineage>
</organism>
<keyword evidence="1" id="KW-0282">Flagellum</keyword>
<accession>A0A9D2PIY1</accession>
<dbReference type="NCBIfam" id="NF038110">
    <property type="entry name" value="Lys_methyl_FliB"/>
    <property type="match status" value="1"/>
</dbReference>
<dbReference type="GO" id="GO:0008168">
    <property type="term" value="F:methyltransferase activity"/>
    <property type="evidence" value="ECO:0007669"/>
    <property type="project" value="UniProtKB-KW"/>
</dbReference>
<reference evidence="1" key="2">
    <citation type="submission" date="2021-04" db="EMBL/GenBank/DDBJ databases">
        <authorList>
            <person name="Gilroy R."/>
        </authorList>
    </citation>
    <scope>NUCLEOTIDE SEQUENCE</scope>
    <source>
        <strain evidence="1">ChiSjej3B21-8574</strain>
    </source>
</reference>
<keyword evidence="1" id="KW-0808">Transferase</keyword>
<dbReference type="Proteomes" id="UP000823904">
    <property type="component" value="Unassembled WGS sequence"/>
</dbReference>
<dbReference type="EC" id="2.1.1.-" evidence="1"/>
<sequence length="330" mass="38438">MRGKIPDYYSEFACIGSRCRNNCCIGWEIDIDPDSLKWYMAAAGDFGDRLAQGISMEDVPHFRTDHDGRCVFLNQENLCDIYIQMGEDALCDICTQHPRFHHDCGGIRESGLGIACEEAGRLILDRQSPVIFMEHGPFSSDETVDFLLNVREQVFHLLQNRGISMKERFNMALAYGRQAQDLMNTDCLEIAELNSMRNEDLLEKLSAPQEREFWLAFFQDLDIMDDRWRICLEKASRCSENNLNFEDTFWEQLMIYFVFRHLTAASDDYNIYGKIRFCVLSCLIIRWILNAVTNEKHAMTQMDIAGLYSREIEYSEENLHAVWDELLFDS</sequence>
<keyword evidence="1" id="KW-0966">Cell projection</keyword>
<name>A0A9D2PIY1_9FIRM</name>
<protein>
    <submittedName>
        <fullName evidence="1">Flagellin lysine-N-methylase</fullName>
        <ecNumber evidence="1">2.1.1.-</ecNumber>
    </submittedName>
</protein>
<evidence type="ECO:0000313" key="1">
    <source>
        <dbReference type="EMBL" id="HJC51557.1"/>
    </source>
</evidence>
<comment type="caution">
    <text evidence="1">The sequence shown here is derived from an EMBL/GenBank/DDBJ whole genome shotgun (WGS) entry which is preliminary data.</text>
</comment>
<evidence type="ECO:0000313" key="2">
    <source>
        <dbReference type="Proteomes" id="UP000823904"/>
    </source>
</evidence>
<dbReference type="AlphaFoldDB" id="A0A9D2PIY1"/>
<dbReference type="GO" id="GO:0032259">
    <property type="term" value="P:methylation"/>
    <property type="evidence" value="ECO:0007669"/>
    <property type="project" value="UniProtKB-KW"/>
</dbReference>
<gene>
    <name evidence="1" type="primary">fliB</name>
    <name evidence="1" type="ORF">H9754_13465</name>
</gene>
<reference evidence="1" key="1">
    <citation type="journal article" date="2021" name="PeerJ">
        <title>Extensive microbial diversity within the chicken gut microbiome revealed by metagenomics and culture.</title>
        <authorList>
            <person name="Gilroy R."/>
            <person name="Ravi A."/>
            <person name="Getino M."/>
            <person name="Pursley I."/>
            <person name="Horton D.L."/>
            <person name="Alikhan N.F."/>
            <person name="Baker D."/>
            <person name="Gharbi K."/>
            <person name="Hall N."/>
            <person name="Watson M."/>
            <person name="Adriaenssens E.M."/>
            <person name="Foster-Nyarko E."/>
            <person name="Jarju S."/>
            <person name="Secka A."/>
            <person name="Antonio M."/>
            <person name="Oren A."/>
            <person name="Chaudhuri R.R."/>
            <person name="La Ragione R."/>
            <person name="Hildebrand F."/>
            <person name="Pallen M.J."/>
        </authorList>
    </citation>
    <scope>NUCLEOTIDE SEQUENCE</scope>
    <source>
        <strain evidence="1">ChiSjej3B21-8574</strain>
    </source>
</reference>
<keyword evidence="1" id="KW-0489">Methyltransferase</keyword>
<proteinExistence type="predicted"/>